<dbReference type="RefSeq" id="WP_134763289.1">
    <property type="nucleotide sequence ID" value="NZ_SOZD01000005.1"/>
</dbReference>
<dbReference type="Proteomes" id="UP000298179">
    <property type="component" value="Unassembled WGS sequence"/>
</dbReference>
<feature type="region of interest" description="Disordered" evidence="1">
    <location>
        <begin position="14"/>
        <end position="48"/>
    </location>
</feature>
<accession>A0A4Y8RFG1</accession>
<evidence type="ECO:0000256" key="1">
    <source>
        <dbReference type="SAM" id="MobiDB-lite"/>
    </source>
</evidence>
<proteinExistence type="predicted"/>
<reference evidence="2 3" key="1">
    <citation type="submission" date="2019-03" db="EMBL/GenBank/DDBJ databases">
        <title>Jiella endophytica sp. nov., a novel endophytic bacterium isolated from root of Ficus microcarpa Linn. f.</title>
        <authorList>
            <person name="Tuo L."/>
        </authorList>
    </citation>
    <scope>NUCLEOTIDE SEQUENCE [LARGE SCALE GENOMIC DNA]</scope>
    <source>
        <strain evidence="2 3">CBS5Q-3</strain>
    </source>
</reference>
<dbReference type="OrthoDB" id="8455796at2"/>
<keyword evidence="3" id="KW-1185">Reference proteome</keyword>
<organism evidence="2 3">
    <name type="scientific">Jiella endophytica</name>
    <dbReference type="NCBI Taxonomy" id="2558362"/>
    <lineage>
        <taxon>Bacteria</taxon>
        <taxon>Pseudomonadati</taxon>
        <taxon>Pseudomonadota</taxon>
        <taxon>Alphaproteobacteria</taxon>
        <taxon>Hyphomicrobiales</taxon>
        <taxon>Aurantimonadaceae</taxon>
        <taxon>Jiella</taxon>
    </lineage>
</organism>
<gene>
    <name evidence="2" type="ORF">E3C22_18170</name>
</gene>
<sequence length="82" mass="8321">MGMVTKPGFYAGKFRKAGQFDGSGEGSQTVTGDTPPDVAGSGDGGADLDAMTKDELIAEAERRGVTVKASDTKAEILAALKA</sequence>
<dbReference type="EMBL" id="SOZD01000005">
    <property type="protein sequence ID" value="TFF20814.1"/>
    <property type="molecule type" value="Genomic_DNA"/>
</dbReference>
<name>A0A4Y8RFG1_9HYPH</name>
<evidence type="ECO:0000313" key="3">
    <source>
        <dbReference type="Proteomes" id="UP000298179"/>
    </source>
</evidence>
<comment type="caution">
    <text evidence="2">The sequence shown here is derived from an EMBL/GenBank/DDBJ whole genome shotgun (WGS) entry which is preliminary data.</text>
</comment>
<protein>
    <submittedName>
        <fullName evidence="2">Uncharacterized protein</fullName>
    </submittedName>
</protein>
<dbReference type="AlphaFoldDB" id="A0A4Y8RFG1"/>
<evidence type="ECO:0000313" key="2">
    <source>
        <dbReference type="EMBL" id="TFF20814.1"/>
    </source>
</evidence>